<dbReference type="RefSeq" id="WP_138197826.1">
    <property type="nucleotide sequence ID" value="NZ_VCIW01000029.1"/>
</dbReference>
<dbReference type="GO" id="GO:0004497">
    <property type="term" value="F:monooxygenase activity"/>
    <property type="evidence" value="ECO:0007669"/>
    <property type="project" value="UniProtKB-KW"/>
</dbReference>
<dbReference type="SUPFAM" id="SSF51905">
    <property type="entry name" value="FAD/NAD(P)-binding domain"/>
    <property type="match status" value="1"/>
</dbReference>
<dbReference type="Gene3D" id="3.50.50.60">
    <property type="entry name" value="FAD/NAD(P)-binding domain"/>
    <property type="match status" value="3"/>
</dbReference>
<dbReference type="Proteomes" id="UP000309676">
    <property type="component" value="Unassembled WGS sequence"/>
</dbReference>
<proteinExistence type="predicted"/>
<organism evidence="2 3">
    <name type="scientific">Paenibacillus antri</name>
    <dbReference type="NCBI Taxonomy" id="2582848"/>
    <lineage>
        <taxon>Bacteria</taxon>
        <taxon>Bacillati</taxon>
        <taxon>Bacillota</taxon>
        <taxon>Bacilli</taxon>
        <taxon>Bacillales</taxon>
        <taxon>Paenibacillaceae</taxon>
        <taxon>Paenibacillus</taxon>
    </lineage>
</organism>
<comment type="caution">
    <text evidence="2">The sequence shown here is derived from an EMBL/GenBank/DDBJ whole genome shotgun (WGS) entry which is preliminary data.</text>
</comment>
<dbReference type="Pfam" id="PF17885">
    <property type="entry name" value="Smoa_sbd"/>
    <property type="match status" value="1"/>
</dbReference>
<keyword evidence="3" id="KW-1185">Reference proteome</keyword>
<dbReference type="EMBL" id="VCIW01000029">
    <property type="protein sequence ID" value="TLS48761.1"/>
    <property type="molecule type" value="Genomic_DNA"/>
</dbReference>
<dbReference type="OrthoDB" id="9766816at2"/>
<dbReference type="InterPro" id="IPR041654">
    <property type="entry name" value="StyA_sbd"/>
</dbReference>
<feature type="domain" description="Styrene monooxygenase StyA putative substrate binding" evidence="1">
    <location>
        <begin position="162"/>
        <end position="250"/>
    </location>
</feature>
<gene>
    <name evidence="2" type="ORF">FE782_28880</name>
</gene>
<sequence length="398" mass="44084">MRKKKIAVIGAGIAALTLAYAIRKDDLFDVTVYAAKNADEIRNGRIPSTQIHFDRFLRTEERFGIGPYGDVYDVKEIELLVGGQKMFKGRVNARAVSIDQREYLAALQEGLKRQGADVRKRRASPEDISLFADEYDLIVDCTGKIGPVVDFPIYDRIRNAPVAPQRVCSAGMFRGLAPDEEQKMAFNIVPGLGELFETSTMTRHGPARVLLFEPIPGSEMDCIKGDKGPDVFAKEMLGALDAYFPHIRERVDPNEFRLVDPNAYMRVAIKPELRIPYATANGTLALGCGDSVALNDPITGQGANAASYCAEALYDVLAEHRDATWDSALGERYWDRTREFATKMTEWTNGMMGPLSDSFSELLGRATQNQAVADEVVGLFLDPIQAHRVFFASSMLEA</sequence>
<accession>A0A5R9FZ21</accession>
<evidence type="ECO:0000259" key="1">
    <source>
        <dbReference type="Pfam" id="PF17885"/>
    </source>
</evidence>
<protein>
    <submittedName>
        <fullName evidence="2">Styrene monooxygenase</fullName>
    </submittedName>
</protein>
<dbReference type="InterPro" id="IPR036188">
    <property type="entry name" value="FAD/NAD-bd_sf"/>
</dbReference>
<dbReference type="AlphaFoldDB" id="A0A5R9FZ21"/>
<evidence type="ECO:0000313" key="2">
    <source>
        <dbReference type="EMBL" id="TLS48761.1"/>
    </source>
</evidence>
<dbReference type="Gene3D" id="3.30.9.40">
    <property type="match status" value="1"/>
</dbReference>
<name>A0A5R9FZ21_9BACL</name>
<reference evidence="2 3" key="1">
    <citation type="submission" date="2019-05" db="EMBL/GenBank/DDBJ databases">
        <authorList>
            <person name="Narsing Rao M.P."/>
            <person name="Li W.J."/>
        </authorList>
    </citation>
    <scope>NUCLEOTIDE SEQUENCE [LARGE SCALE GENOMIC DNA]</scope>
    <source>
        <strain evidence="2 3">SYSU_K30003</strain>
    </source>
</reference>
<evidence type="ECO:0000313" key="3">
    <source>
        <dbReference type="Proteomes" id="UP000309676"/>
    </source>
</evidence>
<keyword evidence="2" id="KW-0560">Oxidoreductase</keyword>
<keyword evidence="2" id="KW-0503">Monooxygenase</keyword>